<proteinExistence type="inferred from homology"/>
<dbReference type="InterPro" id="IPR005034">
    <property type="entry name" value="Dicer_dimerisation"/>
</dbReference>
<dbReference type="GO" id="GO:0031047">
    <property type="term" value="P:regulatory ncRNA-mediated gene silencing"/>
    <property type="evidence" value="ECO:0007669"/>
    <property type="project" value="UniProtKB-ARBA"/>
</dbReference>
<comment type="similarity">
    <text evidence="11 12">Belongs to the helicase family. Dicer subfamily.</text>
</comment>
<dbReference type="GO" id="GO:0003723">
    <property type="term" value="F:RNA binding"/>
    <property type="evidence" value="ECO:0007669"/>
    <property type="project" value="UniProtKB-UniRule"/>
</dbReference>
<dbReference type="InterPro" id="IPR011545">
    <property type="entry name" value="DEAD/DEAH_box_helicase_dom"/>
</dbReference>
<dbReference type="PANTHER" id="PTHR14950:SF37">
    <property type="entry name" value="ENDORIBONUCLEASE DICER"/>
    <property type="match status" value="1"/>
</dbReference>
<feature type="region of interest" description="Disordered" evidence="13">
    <location>
        <begin position="1458"/>
        <end position="1478"/>
    </location>
</feature>
<dbReference type="SUPFAM" id="SSF69065">
    <property type="entry name" value="RNase III domain-like"/>
    <property type="match status" value="2"/>
</dbReference>
<feature type="domain" description="Myb-like" evidence="14">
    <location>
        <begin position="1532"/>
        <end position="1586"/>
    </location>
</feature>
<comment type="cofactor">
    <cofactor evidence="2">
        <name>Mg(2+)</name>
        <dbReference type="ChEBI" id="CHEBI:18420"/>
    </cofactor>
</comment>
<dbReference type="Gene3D" id="1.10.10.60">
    <property type="entry name" value="Homeodomain-like"/>
    <property type="match status" value="3"/>
</dbReference>
<dbReference type="InterPro" id="IPR017884">
    <property type="entry name" value="SANT_dom"/>
</dbReference>
<dbReference type="InterPro" id="IPR000999">
    <property type="entry name" value="RNase_III_dom"/>
</dbReference>
<keyword evidence="5" id="KW-0547">Nucleotide-binding</keyword>
<dbReference type="Pfam" id="PF03368">
    <property type="entry name" value="Dicer_dimer"/>
    <property type="match status" value="1"/>
</dbReference>
<evidence type="ECO:0000256" key="10">
    <source>
        <dbReference type="ARBA" id="ARBA00022884"/>
    </source>
</evidence>
<dbReference type="PROSITE" id="PS51194">
    <property type="entry name" value="HELICASE_CTER"/>
    <property type="match status" value="1"/>
</dbReference>
<evidence type="ECO:0000313" key="22">
    <source>
        <dbReference type="Proteomes" id="UP000738359"/>
    </source>
</evidence>
<evidence type="ECO:0000256" key="6">
    <source>
        <dbReference type="ARBA" id="ARBA00022801"/>
    </source>
</evidence>
<evidence type="ECO:0000259" key="15">
    <source>
        <dbReference type="PROSITE" id="PS50142"/>
    </source>
</evidence>
<dbReference type="GO" id="GO:0005524">
    <property type="term" value="F:ATP binding"/>
    <property type="evidence" value="ECO:0007669"/>
    <property type="project" value="UniProtKB-KW"/>
</dbReference>
<protein>
    <submittedName>
        <fullName evidence="21">Dicer-like protein 1</fullName>
    </submittedName>
</protein>
<evidence type="ECO:0000256" key="7">
    <source>
        <dbReference type="ARBA" id="ARBA00022806"/>
    </source>
</evidence>
<feature type="domain" description="Myb-like" evidence="14">
    <location>
        <begin position="1652"/>
        <end position="1697"/>
    </location>
</feature>
<feature type="domain" description="Dicer dsRNA-binding fold" evidence="20">
    <location>
        <begin position="625"/>
        <end position="716"/>
    </location>
</feature>
<dbReference type="GO" id="GO:0004386">
    <property type="term" value="F:helicase activity"/>
    <property type="evidence" value="ECO:0007669"/>
    <property type="project" value="UniProtKB-KW"/>
</dbReference>
<dbReference type="FunFam" id="3.40.50.300:FF:000628">
    <property type="entry name" value="Endoribonuclease Dicer"/>
    <property type="match status" value="1"/>
</dbReference>
<keyword evidence="7" id="KW-0347">Helicase</keyword>
<feature type="domain" description="RNase III" evidence="15">
    <location>
        <begin position="1235"/>
        <end position="1386"/>
    </location>
</feature>
<dbReference type="PROSITE" id="PS51327">
    <property type="entry name" value="DICER_DSRBF"/>
    <property type="match status" value="1"/>
</dbReference>
<dbReference type="InterPro" id="IPR001005">
    <property type="entry name" value="SANT/Myb"/>
</dbReference>
<evidence type="ECO:0000256" key="5">
    <source>
        <dbReference type="ARBA" id="ARBA00022741"/>
    </source>
</evidence>
<keyword evidence="9" id="KW-0460">Magnesium</keyword>
<keyword evidence="10 12" id="KW-0694">RNA-binding</keyword>
<dbReference type="PROSITE" id="PS51293">
    <property type="entry name" value="SANT"/>
    <property type="match status" value="1"/>
</dbReference>
<evidence type="ECO:0000256" key="3">
    <source>
        <dbReference type="ARBA" id="ARBA00022723"/>
    </source>
</evidence>
<feature type="region of interest" description="Disordered" evidence="13">
    <location>
        <begin position="36"/>
        <end position="94"/>
    </location>
</feature>
<comment type="cofactor">
    <cofactor evidence="1">
        <name>Mn(2+)</name>
        <dbReference type="ChEBI" id="CHEBI:29035"/>
    </cofactor>
</comment>
<dbReference type="CDD" id="cd00593">
    <property type="entry name" value="RIBOc"/>
    <property type="match status" value="2"/>
</dbReference>
<feature type="domain" description="Myb-like" evidence="14">
    <location>
        <begin position="1592"/>
        <end position="1647"/>
    </location>
</feature>
<evidence type="ECO:0000256" key="8">
    <source>
        <dbReference type="ARBA" id="ARBA00022840"/>
    </source>
</evidence>
<feature type="domain" description="RNase III" evidence="15">
    <location>
        <begin position="1059"/>
        <end position="1175"/>
    </location>
</feature>
<dbReference type="Gene3D" id="3.30.160.380">
    <property type="entry name" value="Dicer dimerisation domain"/>
    <property type="match status" value="1"/>
</dbReference>
<dbReference type="InterPro" id="IPR001650">
    <property type="entry name" value="Helicase_C-like"/>
</dbReference>
<evidence type="ECO:0000259" key="20">
    <source>
        <dbReference type="PROSITE" id="PS51327"/>
    </source>
</evidence>
<dbReference type="Gene3D" id="1.10.1520.10">
    <property type="entry name" value="Ribonuclease III domain"/>
    <property type="match status" value="2"/>
</dbReference>
<dbReference type="Pfam" id="PF00270">
    <property type="entry name" value="DEAD"/>
    <property type="match status" value="1"/>
</dbReference>
<accession>A0A9P6M7D1</accession>
<dbReference type="PROSITE" id="PS00517">
    <property type="entry name" value="RNASE_3_1"/>
    <property type="match status" value="1"/>
</dbReference>
<dbReference type="PROSITE" id="PS51294">
    <property type="entry name" value="HTH_MYB"/>
    <property type="match status" value="2"/>
</dbReference>
<feature type="domain" description="HTH myb-type" evidence="19">
    <location>
        <begin position="1651"/>
        <end position="1701"/>
    </location>
</feature>
<evidence type="ECO:0000259" key="16">
    <source>
        <dbReference type="PROSITE" id="PS51192"/>
    </source>
</evidence>
<dbReference type="PROSITE" id="PS50142">
    <property type="entry name" value="RNASE_3_2"/>
    <property type="match status" value="2"/>
</dbReference>
<dbReference type="Pfam" id="PF00249">
    <property type="entry name" value="Myb_DNA-binding"/>
    <property type="match status" value="3"/>
</dbReference>
<keyword evidence="6" id="KW-0378">Hydrolase</keyword>
<dbReference type="GO" id="GO:0004525">
    <property type="term" value="F:ribonuclease III activity"/>
    <property type="evidence" value="ECO:0007669"/>
    <property type="project" value="InterPro"/>
</dbReference>
<dbReference type="Pfam" id="PF00271">
    <property type="entry name" value="Helicase_C"/>
    <property type="match status" value="1"/>
</dbReference>
<dbReference type="SUPFAM" id="SSF52540">
    <property type="entry name" value="P-loop containing nucleoside triphosphate hydrolases"/>
    <property type="match status" value="1"/>
</dbReference>
<dbReference type="CDD" id="cd00167">
    <property type="entry name" value="SANT"/>
    <property type="match status" value="3"/>
</dbReference>
<keyword evidence="3" id="KW-0479">Metal-binding</keyword>
<dbReference type="InterPro" id="IPR038248">
    <property type="entry name" value="Dicer_dimer_sf"/>
</dbReference>
<dbReference type="InterPro" id="IPR017930">
    <property type="entry name" value="Myb_dom"/>
</dbReference>
<feature type="domain" description="Helicase C-terminal" evidence="17">
    <location>
        <begin position="424"/>
        <end position="584"/>
    </location>
</feature>
<evidence type="ECO:0000256" key="4">
    <source>
        <dbReference type="ARBA" id="ARBA00022737"/>
    </source>
</evidence>
<comment type="caution">
    <text evidence="21">The sequence shown here is derived from an EMBL/GenBank/DDBJ whole genome shotgun (WGS) entry which is preliminary data.</text>
</comment>
<evidence type="ECO:0000256" key="12">
    <source>
        <dbReference type="PROSITE-ProRule" id="PRU00657"/>
    </source>
</evidence>
<dbReference type="InterPro" id="IPR009057">
    <property type="entry name" value="Homeodomain-like_sf"/>
</dbReference>
<name>A0A9P6M7D1_MORAP</name>
<evidence type="ECO:0000259" key="18">
    <source>
        <dbReference type="PROSITE" id="PS51293"/>
    </source>
</evidence>
<evidence type="ECO:0000256" key="2">
    <source>
        <dbReference type="ARBA" id="ARBA00001946"/>
    </source>
</evidence>
<dbReference type="SMART" id="SM00717">
    <property type="entry name" value="SANT"/>
    <property type="match status" value="3"/>
</dbReference>
<evidence type="ECO:0000313" key="21">
    <source>
        <dbReference type="EMBL" id="KAF9968810.1"/>
    </source>
</evidence>
<evidence type="ECO:0000256" key="13">
    <source>
        <dbReference type="SAM" id="MobiDB-lite"/>
    </source>
</evidence>
<evidence type="ECO:0000259" key="14">
    <source>
        <dbReference type="PROSITE" id="PS50090"/>
    </source>
</evidence>
<dbReference type="Proteomes" id="UP000738359">
    <property type="component" value="Unassembled WGS sequence"/>
</dbReference>
<dbReference type="GO" id="GO:0006396">
    <property type="term" value="P:RNA processing"/>
    <property type="evidence" value="ECO:0007669"/>
    <property type="project" value="InterPro"/>
</dbReference>
<reference evidence="21" key="1">
    <citation type="journal article" date="2020" name="Fungal Divers.">
        <title>Resolving the Mortierellaceae phylogeny through synthesis of multi-gene phylogenetics and phylogenomics.</title>
        <authorList>
            <person name="Vandepol N."/>
            <person name="Liber J."/>
            <person name="Desiro A."/>
            <person name="Na H."/>
            <person name="Kennedy M."/>
            <person name="Barry K."/>
            <person name="Grigoriev I.V."/>
            <person name="Miller A.N."/>
            <person name="O'Donnell K."/>
            <person name="Stajich J.E."/>
            <person name="Bonito G."/>
        </authorList>
    </citation>
    <scope>NUCLEOTIDE SEQUENCE</scope>
    <source>
        <strain evidence="21">CK1249</strain>
    </source>
</reference>
<feature type="domain" description="SANT" evidence="18">
    <location>
        <begin position="1650"/>
        <end position="1692"/>
    </location>
</feature>
<dbReference type="Pfam" id="PF00636">
    <property type="entry name" value="Ribonuclease_3"/>
    <property type="match status" value="2"/>
</dbReference>
<sequence length="1713" mass="192383">MTEIDLITWDDSEDAVVPSLSQAGLELSLSLTSTLLDNHSPASPPLEPLNSNSNSKSNTGNPSNTSNTSNTSSNNSNSGNNSNSISKGNNDSHAGRAVVAEVPPDPYLVPRRYQTELFKKAQVGNVIAVMDTGSGKTLVAVMLINEMMRRERDSPVQSTERRMCFFVVNNVPLVFQQANVIRSNCDATVVELCGTMQTYKFDAQLWEGIFEKADVVVLTAQILLDLLRHGFVKMRRINLLIFDECHHARKDHPFCCIMREFYQKKNGEACAGMPKIFGMTASPSSDIGSRLIHAATELENLLNSKVFTVEQDLVKRFVERPLELVVQYNPAPEYPTTPLTHRMRNDCSMVTKLAAIFESSSINLKHLGPWCVDRLWKIFTENLTNNTHFQPLAEGCQTAIDIVKTWPFSPPICDPNLMTPKVLKLIQLLRAAETSLGEEFCGIIFVQRRDTAIALCLLLQELDEFKDTLRVQVLAGHGDETESVLRMSFREQNMIITGFRNKVYNLLVSTSVAEEGLDIQPCNVVIRFDPVTSTISYIQSRGRARKKNSRYIMMHEYDNRAEEATLEKIQYGEQSMKEWCQSLDEERLMQNPAADDDDSALDTMSGTGQTYRVPSTGALLTMDSAIALLHNYCSTLSGDEFCSLKPEFNVTPHGTSGFVCDLTLPPNAPIRLLQSDHTSTKSMAKKSAAFKTCEKLHALGALNDHLLPVLPNTDNDDVADDSAPADKNDKNKAYPLAIPSLWKQEPVPPLGTSIPLFGCVVQLAPEELERLGWQQRYRSMCLLTRRPLPCVIAPFCLYVDGGPRVVTMKSNPVPMNVDEVRLEQLHKFTLSLFGRITRKSFECALDNMPYFIAPLCRAYSPDEDLQQGVSWKDVQLGQSLDLLESPIEAKDQQSLAQSVVTLRLDRGREFFLKKSLPQFSLRDRMPEDKFRHELDVLEELIAKEKKTPVANGKIKDGQPTTSRSEPEQAVYGEKTFGAYFKARYRANCPEDDVIVMAERVHKMRNNLQPAVRDEERNEDSSAVILPLSGCAQCTVQADVLRMSQLIPSVLFNLDSALLVHDVREIIGLQDTHLDYLQVAFTSSSANRDHHYERLELLGDSFLKFSSTIRLYIVNPAKDEGQLHGARIRIISNKALLRNAIHLQLAWEEVQYHKLSNKTLADIIEASLGAAYLSGGVRNALKAAKVLRIPFGEFDEWDDFHRVHSAARAEKDLSSNSSEDQPPATLTLTPTQQMRINEIQKTLGYTFKDPRLFFEAMTHASHIRPDATCYQRLEFLGDAVLDFQVIRYYYGKYHDAPPGAITLIKDASVNNAILGAISINWGLQKYLEHYSPTLIGAIARAIAVVENKKDKAGEEGLTGEYWTDVSMPKVLGDLVESTLGAVFVDCGFDFEVVTDLFTRLIRPFLDKHVDFASIVIHPTKALVETLQSQGCNNFRFVSDAKAAMSSSLKILRKLARGPENGEPALKRRPGKAQTSVMDTPWTKDDDKILAALRKKRSSLAQIQIYMSHQPIAAIEARMKDLDTKAAEKPTFQRWTPQEDALLERAVQELGVNNWSEISDVYFTHPASDTASTRRSPRSCQIRYKFLYPDDASCARFKTGPWSADELELFQELVNPSATAECPNDWHEISKALGTRSAIQCHSQFKTVMHAGVKGKWTEEEVNRLLEARELFGADWQQVAKHVGTRAPGQVRQKWNQFSEDVLRRLQARRLRRET</sequence>
<evidence type="ECO:0000259" key="17">
    <source>
        <dbReference type="PROSITE" id="PS51194"/>
    </source>
</evidence>
<dbReference type="Gene3D" id="3.40.50.300">
    <property type="entry name" value="P-loop containing nucleotide triphosphate hydrolases"/>
    <property type="match status" value="2"/>
</dbReference>
<dbReference type="SMART" id="SM00535">
    <property type="entry name" value="RIBOc"/>
    <property type="match status" value="2"/>
</dbReference>
<feature type="domain" description="HTH myb-type" evidence="19">
    <location>
        <begin position="1531"/>
        <end position="1563"/>
    </location>
</feature>
<dbReference type="SUPFAM" id="SSF46689">
    <property type="entry name" value="Homeodomain-like"/>
    <property type="match status" value="2"/>
</dbReference>
<dbReference type="GO" id="GO:0046872">
    <property type="term" value="F:metal ion binding"/>
    <property type="evidence" value="ECO:0007669"/>
    <property type="project" value="UniProtKB-KW"/>
</dbReference>
<dbReference type="InterPro" id="IPR027417">
    <property type="entry name" value="P-loop_NTPase"/>
</dbReference>
<dbReference type="PROSITE" id="PS51192">
    <property type="entry name" value="HELICASE_ATP_BIND_1"/>
    <property type="match status" value="1"/>
</dbReference>
<dbReference type="PANTHER" id="PTHR14950">
    <property type="entry name" value="DICER-RELATED"/>
    <property type="match status" value="1"/>
</dbReference>
<feature type="compositionally biased region" description="Low complexity" evidence="13">
    <location>
        <begin position="50"/>
        <end position="89"/>
    </location>
</feature>
<evidence type="ECO:0000259" key="19">
    <source>
        <dbReference type="PROSITE" id="PS51294"/>
    </source>
</evidence>
<keyword evidence="22" id="KW-1185">Reference proteome</keyword>
<dbReference type="PROSITE" id="PS50090">
    <property type="entry name" value="MYB_LIKE"/>
    <property type="match status" value="3"/>
</dbReference>
<keyword evidence="8" id="KW-0067">ATP-binding</keyword>
<keyword evidence="4" id="KW-0677">Repeat</keyword>
<dbReference type="FunFam" id="3.30.160.380:FF:000001">
    <property type="entry name" value="Endoribonuclease dicer-like 1"/>
    <property type="match status" value="1"/>
</dbReference>
<dbReference type="InterPro" id="IPR014001">
    <property type="entry name" value="Helicase_ATP-bd"/>
</dbReference>
<gene>
    <name evidence="21" type="primary">DCL1_2</name>
    <name evidence="21" type="ORF">BGZ70_005614</name>
</gene>
<dbReference type="InterPro" id="IPR036389">
    <property type="entry name" value="RNase_III_sf"/>
</dbReference>
<dbReference type="CDD" id="cd18034">
    <property type="entry name" value="DEXHc_dicer"/>
    <property type="match status" value="1"/>
</dbReference>
<dbReference type="SMART" id="SM00487">
    <property type="entry name" value="DEXDc"/>
    <property type="match status" value="1"/>
</dbReference>
<organism evidence="21 22">
    <name type="scientific">Mortierella alpina</name>
    <name type="common">Oleaginous fungus</name>
    <name type="synonym">Mortierella renispora</name>
    <dbReference type="NCBI Taxonomy" id="64518"/>
    <lineage>
        <taxon>Eukaryota</taxon>
        <taxon>Fungi</taxon>
        <taxon>Fungi incertae sedis</taxon>
        <taxon>Mucoromycota</taxon>
        <taxon>Mortierellomycotina</taxon>
        <taxon>Mortierellomycetes</taxon>
        <taxon>Mortierellales</taxon>
        <taxon>Mortierellaceae</taxon>
        <taxon>Mortierella</taxon>
    </lineage>
</organism>
<feature type="domain" description="Helicase ATP-binding" evidence="16">
    <location>
        <begin position="117"/>
        <end position="301"/>
    </location>
</feature>
<evidence type="ECO:0000256" key="1">
    <source>
        <dbReference type="ARBA" id="ARBA00001936"/>
    </source>
</evidence>
<dbReference type="EMBL" id="JAAAHY010000003">
    <property type="protein sequence ID" value="KAF9968810.1"/>
    <property type="molecule type" value="Genomic_DNA"/>
</dbReference>
<dbReference type="OrthoDB" id="416741at2759"/>
<dbReference type="FunFam" id="1.10.1520.10:FF:000004">
    <property type="entry name" value="Endoribonuclease dicer-like 1"/>
    <property type="match status" value="1"/>
</dbReference>
<dbReference type="SMART" id="SM00490">
    <property type="entry name" value="HELICc"/>
    <property type="match status" value="1"/>
</dbReference>
<evidence type="ECO:0000256" key="9">
    <source>
        <dbReference type="ARBA" id="ARBA00022842"/>
    </source>
</evidence>
<evidence type="ECO:0000256" key="11">
    <source>
        <dbReference type="ARBA" id="ARBA00035116"/>
    </source>
</evidence>